<feature type="region of interest" description="Disordered" evidence="1">
    <location>
        <begin position="68"/>
        <end position="100"/>
    </location>
</feature>
<feature type="chain" id="PRO_5034139040" evidence="2">
    <location>
        <begin position="34"/>
        <end position="270"/>
    </location>
</feature>
<feature type="compositionally biased region" description="Low complexity" evidence="1">
    <location>
        <begin position="148"/>
        <end position="158"/>
    </location>
</feature>
<proteinExistence type="predicted"/>
<accession>A0A8C5SQC9</accession>
<sequence length="270" mass="28861">MRGNPIQPGFKLEFHLKLLLIFFFPGDVPVVNSAETEEPPLERLNGPRLIQRVLLRGSALLASLGLGRELPVPSPEGPMEGPTSRKPSPRRDPTPALQVEPCKDEAATDLLIELDSLFSSPLSADGAFPSPSSPRSPRSPRPSLHPTLISRPRPSPLRSRIDPWSFVSSGSRASPAVTPVQSPRLGPRQFKPLAPESTNPFGAPVSDPFAWGDFSAPANPFLGTSTQATPGTLGPAVCWTSRPFPTPPDDLPASSWWGGTSCPQGNPVPK</sequence>
<dbReference type="Proteomes" id="UP000694406">
    <property type="component" value="Unplaced"/>
</dbReference>
<dbReference type="AlphaFoldDB" id="A0A8C5SQC9"/>
<reference evidence="3" key="1">
    <citation type="submission" date="2025-08" db="UniProtKB">
        <authorList>
            <consortium name="Ensembl"/>
        </authorList>
    </citation>
    <scope>IDENTIFICATION</scope>
</reference>
<organism evidence="3 4">
    <name type="scientific">Laticauda laticaudata</name>
    <name type="common">Blue-ringed sea krait</name>
    <name type="synonym">Blue-lipped sea krait</name>
    <dbReference type="NCBI Taxonomy" id="8630"/>
    <lineage>
        <taxon>Eukaryota</taxon>
        <taxon>Metazoa</taxon>
        <taxon>Chordata</taxon>
        <taxon>Craniata</taxon>
        <taxon>Vertebrata</taxon>
        <taxon>Euteleostomi</taxon>
        <taxon>Lepidosauria</taxon>
        <taxon>Squamata</taxon>
        <taxon>Bifurcata</taxon>
        <taxon>Unidentata</taxon>
        <taxon>Episquamata</taxon>
        <taxon>Toxicofera</taxon>
        <taxon>Serpentes</taxon>
        <taxon>Colubroidea</taxon>
        <taxon>Elapidae</taxon>
        <taxon>Laticaudinae</taxon>
        <taxon>Laticauda</taxon>
    </lineage>
</organism>
<dbReference type="GeneTree" id="ENSGT00900000143485"/>
<protein>
    <submittedName>
        <fullName evidence="3">Uncharacterized protein</fullName>
    </submittedName>
</protein>
<evidence type="ECO:0000256" key="1">
    <source>
        <dbReference type="SAM" id="MobiDB-lite"/>
    </source>
</evidence>
<dbReference type="Ensembl" id="ENSLLTT00000021742.1">
    <property type="protein sequence ID" value="ENSLLTP00000020967.1"/>
    <property type="gene ID" value="ENSLLTG00000015670.1"/>
</dbReference>
<feature type="signal peptide" evidence="2">
    <location>
        <begin position="1"/>
        <end position="33"/>
    </location>
</feature>
<evidence type="ECO:0000313" key="4">
    <source>
        <dbReference type="Proteomes" id="UP000694406"/>
    </source>
</evidence>
<reference evidence="3" key="2">
    <citation type="submission" date="2025-09" db="UniProtKB">
        <authorList>
            <consortium name="Ensembl"/>
        </authorList>
    </citation>
    <scope>IDENTIFICATION</scope>
</reference>
<feature type="region of interest" description="Disordered" evidence="1">
    <location>
        <begin position="123"/>
        <end position="270"/>
    </location>
</feature>
<keyword evidence="2" id="KW-0732">Signal</keyword>
<keyword evidence="4" id="KW-1185">Reference proteome</keyword>
<evidence type="ECO:0000256" key="2">
    <source>
        <dbReference type="SAM" id="SignalP"/>
    </source>
</evidence>
<name>A0A8C5SQC9_LATLA</name>
<feature type="compositionally biased region" description="Pro residues" evidence="1">
    <location>
        <begin position="131"/>
        <end position="140"/>
    </location>
</feature>
<evidence type="ECO:0000313" key="3">
    <source>
        <dbReference type="Ensembl" id="ENSLLTP00000020967.1"/>
    </source>
</evidence>